<evidence type="ECO:0000256" key="1">
    <source>
        <dbReference type="SAM" id="Phobius"/>
    </source>
</evidence>
<dbReference type="AlphaFoldDB" id="Q9GML2"/>
<dbReference type="EMBL" id="AB047937">
    <property type="protein sequence ID" value="BAB12348.1"/>
    <property type="molecule type" value="mRNA"/>
</dbReference>
<protein>
    <submittedName>
        <fullName evidence="2">Uncharacterized protein</fullName>
    </submittedName>
</protein>
<feature type="transmembrane region" description="Helical" evidence="1">
    <location>
        <begin position="31"/>
        <end position="52"/>
    </location>
</feature>
<reference evidence="2" key="1">
    <citation type="submission" date="2000-08" db="EMBL/GenBank/DDBJ databases">
        <title>Isolation of full-length cDNA clones from macaque brain cDNA libraries.</title>
        <authorList>
            <person name="Osada N."/>
            <person name="Hida M."/>
            <person name="Kusuda J."/>
            <person name="Tanuma R."/>
            <person name="Iseki K."/>
            <person name="Hirai M."/>
            <person name="Terao K."/>
            <person name="Suzuki Y."/>
            <person name="Sugano S."/>
            <person name="Hashimoto K."/>
        </authorList>
    </citation>
    <scope>NUCLEOTIDE SEQUENCE</scope>
    <source>
        <tissue evidence="2">Brain parietal lobe</tissue>
    </source>
</reference>
<evidence type="ECO:0000313" key="2">
    <source>
        <dbReference type="EMBL" id="BAB12348.1"/>
    </source>
</evidence>
<keyword evidence="1" id="KW-0472">Membrane</keyword>
<name>Q9GML2_MACFA</name>
<proteinExistence type="evidence at transcript level"/>
<accession>Q9GML2</accession>
<keyword evidence="1" id="KW-0812">Transmembrane</keyword>
<organism evidence="2">
    <name type="scientific">Macaca fascicularis</name>
    <name type="common">Crab-eating macaque</name>
    <name type="synonym">Cynomolgus monkey</name>
    <dbReference type="NCBI Taxonomy" id="9541"/>
    <lineage>
        <taxon>Eukaryota</taxon>
        <taxon>Metazoa</taxon>
        <taxon>Chordata</taxon>
        <taxon>Craniata</taxon>
        <taxon>Vertebrata</taxon>
        <taxon>Euteleostomi</taxon>
        <taxon>Mammalia</taxon>
        <taxon>Eutheria</taxon>
        <taxon>Euarchontoglires</taxon>
        <taxon>Primates</taxon>
        <taxon>Haplorrhini</taxon>
        <taxon>Catarrhini</taxon>
        <taxon>Cercopithecidae</taxon>
        <taxon>Cercopithecinae</taxon>
        <taxon>Macaca</taxon>
    </lineage>
</organism>
<sequence length="76" mass="8939">MHLSYESLDIFLFALKAHFQDSKISFTTLQLFLIIFQNMLCSIIIYSIDLALTSFLNFFQNFCCIHPQVMKSDNHQ</sequence>
<keyword evidence="1" id="KW-1133">Transmembrane helix</keyword>